<dbReference type="PANTHER" id="PTHR34383:SF3">
    <property type="entry name" value="POLYPHOSPHATE:AMP PHOSPHOTRANSFERASE"/>
    <property type="match status" value="1"/>
</dbReference>
<dbReference type="PIRSF" id="PIRSF028756">
    <property type="entry name" value="PPK2_prd"/>
    <property type="match status" value="1"/>
</dbReference>
<dbReference type="HOGENOM" id="CLU_048699_3_0_6"/>
<dbReference type="RefSeq" id="WP_013662943.1">
    <property type="nucleotide sequence ID" value="NC_015276.1"/>
</dbReference>
<dbReference type="SUPFAM" id="SSF52540">
    <property type="entry name" value="P-loop containing nucleoside triphosphate hydrolases"/>
    <property type="match status" value="1"/>
</dbReference>
<dbReference type="Gene3D" id="3.40.50.300">
    <property type="entry name" value="P-loop containing nucleotide triphosphate hydrolases"/>
    <property type="match status" value="1"/>
</dbReference>
<keyword evidence="3 5" id="KW-0418">Kinase</keyword>
<gene>
    <name evidence="5" type="ordered locus">Marme_3831</name>
</gene>
<dbReference type="Pfam" id="PF03976">
    <property type="entry name" value="PPK2"/>
    <property type="match status" value="1"/>
</dbReference>
<dbReference type="InterPro" id="IPR016898">
    <property type="entry name" value="Polyphosphate_phosphotransfera"/>
</dbReference>
<accession>F2JXP3</accession>
<dbReference type="AlphaFoldDB" id="F2JXP3"/>
<dbReference type="InterPro" id="IPR027417">
    <property type="entry name" value="P-loop_NTPase"/>
</dbReference>
<feature type="domain" description="Polyphosphate kinase-2-related" evidence="4">
    <location>
        <begin position="31"/>
        <end position="250"/>
    </location>
</feature>
<dbReference type="OrthoDB" id="9775224at2"/>
<proteinExistence type="inferred from homology"/>
<comment type="similarity">
    <text evidence="1">Belongs to the polyphosphate kinase 2 (PPK2) family. Class I subfamily.</text>
</comment>
<dbReference type="PATRIC" id="fig|717774.3.peg.3947"/>
<evidence type="ECO:0000313" key="5">
    <source>
        <dbReference type="EMBL" id="ADZ93041.1"/>
    </source>
</evidence>
<evidence type="ECO:0000313" key="6">
    <source>
        <dbReference type="Proteomes" id="UP000001062"/>
    </source>
</evidence>
<name>F2JXP3_MARM1</name>
<evidence type="ECO:0000256" key="2">
    <source>
        <dbReference type="ARBA" id="ARBA00022679"/>
    </source>
</evidence>
<dbReference type="GO" id="GO:0008976">
    <property type="term" value="F:polyphosphate kinase activity"/>
    <property type="evidence" value="ECO:0007669"/>
    <property type="project" value="InterPro"/>
</dbReference>
<reference evidence="5 6" key="1">
    <citation type="journal article" date="2012" name="Stand. Genomic Sci.">
        <title>Complete genome sequence of the melanogenic marine bacterium Marinomonas mediterranea type strain (MMB-1(T)).</title>
        <authorList>
            <person name="Lucas-Elio P."/>
            <person name="Goodwin L."/>
            <person name="Woyke T."/>
            <person name="Pitluck S."/>
            <person name="Nolan M."/>
            <person name="Kyrpides N.C."/>
            <person name="Detter J.C."/>
            <person name="Copeland A."/>
            <person name="Teshima H."/>
            <person name="Bruce D."/>
            <person name="Detter C."/>
            <person name="Tapia R."/>
            <person name="Han S."/>
            <person name="Land M.L."/>
            <person name="Ivanova N."/>
            <person name="Mikhailova N."/>
            <person name="Johnston A.W."/>
            <person name="Sanchez-Amat A."/>
        </authorList>
    </citation>
    <scope>NUCLEOTIDE SEQUENCE [LARGE SCALE GENOMIC DNA]</scope>
    <source>
        <strain evidence="6">ATCC 700492 / JCM 21426 / NBRC 103028 / MMB-1</strain>
    </source>
</reference>
<sequence>MFYPSQIELELTPPHLDRCNLSNDQFSLKGKSSYHKQLKTWQRSMFVLQQTYYHQHRRAIIVFQGWDASGKGGAIRRLTETLDPRGVKVHSIAAPTELEQGRHYLYRFQQRLPSPGIISIFDRSWYERVLVERVEGFASDYEWQRAYQEINEFERMLIDDGVRIVKVFMHIDQTEQLKRFRERFENPLKHWKLTVEDLRNRDRWSDYERATNDMFRFTSTTHAPWQLIPANKKWYARVSVLKAVCDALAKDVDLTPPTMDKKLVNSMTQLLREER</sequence>
<dbReference type="KEGG" id="mme:Marme_3831"/>
<evidence type="ECO:0000259" key="4">
    <source>
        <dbReference type="Pfam" id="PF03976"/>
    </source>
</evidence>
<dbReference type="EMBL" id="CP002583">
    <property type="protein sequence ID" value="ADZ93041.1"/>
    <property type="molecule type" value="Genomic_DNA"/>
</dbReference>
<evidence type="ECO:0000256" key="3">
    <source>
        <dbReference type="ARBA" id="ARBA00022777"/>
    </source>
</evidence>
<dbReference type="Proteomes" id="UP000001062">
    <property type="component" value="Chromosome"/>
</dbReference>
<dbReference type="eggNOG" id="COG2326">
    <property type="taxonomic scope" value="Bacteria"/>
</dbReference>
<dbReference type="GO" id="GO:0006797">
    <property type="term" value="P:polyphosphate metabolic process"/>
    <property type="evidence" value="ECO:0007669"/>
    <property type="project" value="InterPro"/>
</dbReference>
<protein>
    <submittedName>
        <fullName evidence="5">Polyphosphate kinase-2-related protein</fullName>
    </submittedName>
</protein>
<evidence type="ECO:0000256" key="1">
    <source>
        <dbReference type="ARBA" id="ARBA00009924"/>
    </source>
</evidence>
<organism evidence="5 6">
    <name type="scientific">Marinomonas mediterranea (strain ATCC 700492 / JCM 21426 / NBRC 103028 / MMB-1)</name>
    <dbReference type="NCBI Taxonomy" id="717774"/>
    <lineage>
        <taxon>Bacteria</taxon>
        <taxon>Pseudomonadati</taxon>
        <taxon>Pseudomonadota</taxon>
        <taxon>Gammaproteobacteria</taxon>
        <taxon>Oceanospirillales</taxon>
        <taxon>Oceanospirillaceae</taxon>
        <taxon>Marinomonas</taxon>
    </lineage>
</organism>
<dbReference type="PANTHER" id="PTHR34383">
    <property type="entry name" value="POLYPHOSPHATE:AMP PHOSPHOTRANSFERASE-RELATED"/>
    <property type="match status" value="1"/>
</dbReference>
<dbReference type="InterPro" id="IPR022488">
    <property type="entry name" value="PPK2-related"/>
</dbReference>
<dbReference type="NCBIfam" id="TIGR03709">
    <property type="entry name" value="PPK2_rel_1"/>
    <property type="match status" value="1"/>
</dbReference>
<keyword evidence="6" id="KW-1185">Reference proteome</keyword>
<dbReference type="InterPro" id="IPR022300">
    <property type="entry name" value="PPK2-rel_1"/>
</dbReference>
<keyword evidence="2" id="KW-0808">Transferase</keyword>
<dbReference type="STRING" id="717774.Marme_3831"/>